<dbReference type="GO" id="GO:0006777">
    <property type="term" value="P:Mo-molybdopterin cofactor biosynthetic process"/>
    <property type="evidence" value="ECO:0007669"/>
    <property type="project" value="UniProtKB-UniRule"/>
</dbReference>
<dbReference type="EC" id="2.8.1.12" evidence="4"/>
<sequence>MAETSADAMHRQDEGVYVQLTYDHLDVSSVMARVKSPDAGAVVLFAGTTRSTFASKPVLRLTYQSYHPLALATLVALAREVRAKHALTAVAVAHRLGPVPVGEESVLVAVSSPHRAAAWRGGEEALELTKERAEIWKLEEFVGEGEEGAVWRANRDGKMGVRVGVGKGEDEDGGIGAVAGGAGAGDGDGNGDGGLEDADGRGGEVR</sequence>
<comment type="catalytic activity">
    <reaction evidence="4">
        <text>2 [molybdopterin-synthase sulfur-carrier protein]-C-terminal-Gly-aminoethanethioate + cyclic pyranopterin phosphate + H2O = molybdopterin + 2 [molybdopterin-synthase sulfur-carrier protein]-C-terminal Gly-Gly + 2 H(+)</text>
        <dbReference type="Rhea" id="RHEA:26333"/>
        <dbReference type="Rhea" id="RHEA-COMP:12202"/>
        <dbReference type="Rhea" id="RHEA-COMP:19907"/>
        <dbReference type="ChEBI" id="CHEBI:15377"/>
        <dbReference type="ChEBI" id="CHEBI:15378"/>
        <dbReference type="ChEBI" id="CHEBI:58698"/>
        <dbReference type="ChEBI" id="CHEBI:59648"/>
        <dbReference type="ChEBI" id="CHEBI:90778"/>
        <dbReference type="ChEBI" id="CHEBI:232372"/>
        <dbReference type="EC" id="2.8.1.12"/>
    </reaction>
</comment>
<protein>
    <recommendedName>
        <fullName evidence="4">Molybdopterin synthase catalytic subunit</fullName>
        <ecNumber evidence="4">2.8.1.12</ecNumber>
    </recommendedName>
    <alternativeName>
        <fullName evidence="4">Common component for nitrate reductase and xanthine dehydrogenase protein H</fullName>
    </alternativeName>
    <alternativeName>
        <fullName evidence="4">Molybdenum cofactor synthesis protein 2 large subunit</fullName>
    </alternativeName>
    <alternativeName>
        <fullName evidence="4">Molybdenum cofactor synthesis protein 2B</fullName>
        <shortName evidence="4">MOCS2B</shortName>
    </alternativeName>
</protein>
<dbReference type="InterPro" id="IPR003448">
    <property type="entry name" value="Mopterin_biosynth_MoaE"/>
</dbReference>
<evidence type="ECO:0000313" key="6">
    <source>
        <dbReference type="EMBL" id="OJD37490.1"/>
    </source>
</evidence>
<dbReference type="GO" id="GO:0030366">
    <property type="term" value="F:molybdopterin synthase activity"/>
    <property type="evidence" value="ECO:0007669"/>
    <property type="project" value="UniProtKB-UniRule"/>
</dbReference>
<comment type="similarity">
    <text evidence="4">Belongs to the MoaE family. MOCS2B subfamily.</text>
</comment>
<comment type="subcellular location">
    <subcellularLocation>
        <location evidence="4">Cytoplasm</location>
    </subcellularLocation>
</comment>
<comment type="pathway">
    <text evidence="4">Cofactor biosynthesis; molybdopterin biosynthesis.</text>
</comment>
<name>A0A1J9RBG4_9PEZI</name>
<reference evidence="6 7" key="1">
    <citation type="submission" date="2016-10" db="EMBL/GenBank/DDBJ databases">
        <title>Proteomics and genomics reveal pathogen-plant mechanisms compatible with a hemibiotrophic lifestyle of Diplodia corticola.</title>
        <authorList>
            <person name="Fernandes I."/>
            <person name="De Jonge R."/>
            <person name="Van De Peer Y."/>
            <person name="Devreese B."/>
            <person name="Alves A."/>
            <person name="Esteves A.C."/>
        </authorList>
    </citation>
    <scope>NUCLEOTIDE SEQUENCE [LARGE SCALE GENOMIC DNA]</scope>
    <source>
        <strain evidence="6 7">CBS 112549</strain>
    </source>
</reference>
<keyword evidence="1 4" id="KW-0963">Cytoplasm</keyword>
<comment type="caution">
    <text evidence="6">The sequence shown here is derived from an EMBL/GenBank/DDBJ whole genome shotgun (WGS) entry which is preliminary data.</text>
</comment>
<comment type="subunit">
    <text evidence="4">Heterotetramer; composed of 2 small (MOCS2A) and 2 large (MOCS2B) subunits.</text>
</comment>
<dbReference type="OrthoDB" id="5531344at2759"/>
<dbReference type="Pfam" id="PF02391">
    <property type="entry name" value="MoaE"/>
    <property type="match status" value="1"/>
</dbReference>
<keyword evidence="2 4" id="KW-0808">Transferase</keyword>
<evidence type="ECO:0000313" key="7">
    <source>
        <dbReference type="Proteomes" id="UP000183809"/>
    </source>
</evidence>
<organism evidence="6 7">
    <name type="scientific">Diplodia corticola</name>
    <dbReference type="NCBI Taxonomy" id="236234"/>
    <lineage>
        <taxon>Eukaryota</taxon>
        <taxon>Fungi</taxon>
        <taxon>Dikarya</taxon>
        <taxon>Ascomycota</taxon>
        <taxon>Pezizomycotina</taxon>
        <taxon>Dothideomycetes</taxon>
        <taxon>Dothideomycetes incertae sedis</taxon>
        <taxon>Botryosphaeriales</taxon>
        <taxon>Botryosphaeriaceae</taxon>
        <taxon>Diplodia</taxon>
    </lineage>
</organism>
<dbReference type="GO" id="GO:1990140">
    <property type="term" value="C:molybdopterin synthase complex"/>
    <property type="evidence" value="ECO:0007669"/>
    <property type="project" value="UniProtKB-UniRule"/>
</dbReference>
<dbReference type="CDD" id="cd00756">
    <property type="entry name" value="MoaE"/>
    <property type="match status" value="1"/>
</dbReference>
<evidence type="ECO:0000256" key="2">
    <source>
        <dbReference type="ARBA" id="ARBA00022679"/>
    </source>
</evidence>
<evidence type="ECO:0000256" key="4">
    <source>
        <dbReference type="HAMAP-Rule" id="MF_03052"/>
    </source>
</evidence>
<dbReference type="AlphaFoldDB" id="A0A1J9RBG4"/>
<dbReference type="PANTHER" id="PTHR23404">
    <property type="entry name" value="MOLYBDOPTERIN SYNTHASE RELATED"/>
    <property type="match status" value="1"/>
</dbReference>
<dbReference type="Gene3D" id="3.90.1170.40">
    <property type="entry name" value="Molybdopterin biosynthesis MoaE subunit"/>
    <property type="match status" value="1"/>
</dbReference>
<dbReference type="UniPathway" id="UPA00344"/>
<dbReference type="InterPro" id="IPR028888">
    <property type="entry name" value="MOCS2B_euk"/>
</dbReference>
<dbReference type="STRING" id="236234.A0A1J9RBG4"/>
<feature type="compositionally biased region" description="Gly residues" evidence="5">
    <location>
        <begin position="174"/>
        <end position="193"/>
    </location>
</feature>
<feature type="binding site" evidence="4">
    <location>
        <begin position="114"/>
        <end position="115"/>
    </location>
    <ligand>
        <name>substrate</name>
    </ligand>
</feature>
<gene>
    <name evidence="4" type="primary">cnxH</name>
    <name evidence="6" type="ORF">BKCO1_70006</name>
</gene>
<evidence type="ECO:0000256" key="3">
    <source>
        <dbReference type="ARBA" id="ARBA00023150"/>
    </source>
</evidence>
<keyword evidence="3 4" id="KW-0501">Molybdenum cofactor biosynthesis</keyword>
<evidence type="ECO:0000256" key="1">
    <source>
        <dbReference type="ARBA" id="ARBA00022490"/>
    </source>
</evidence>
<feature type="region of interest" description="Disordered" evidence="5">
    <location>
        <begin position="164"/>
        <end position="206"/>
    </location>
</feature>
<keyword evidence="7" id="KW-1185">Reference proteome</keyword>
<dbReference type="EMBL" id="MNUE01000007">
    <property type="protein sequence ID" value="OJD37490.1"/>
    <property type="molecule type" value="Genomic_DNA"/>
</dbReference>
<dbReference type="HAMAP" id="MF_03052">
    <property type="entry name" value="MOC2B"/>
    <property type="match status" value="1"/>
</dbReference>
<comment type="function">
    <text evidence="4">Catalytic subunit of the molybdopterin synthase complex, a complex that catalyzes the conversion of precursor Z into molybdopterin. Acts by mediating the incorporation of 2 sulfur atoms from thiocarboxylated MOCS2A into precursor Z to generate a dithiolene group.</text>
</comment>
<dbReference type="SUPFAM" id="SSF54690">
    <property type="entry name" value="Molybdopterin synthase subunit MoaE"/>
    <property type="match status" value="1"/>
</dbReference>
<accession>A0A1J9RBG4</accession>
<evidence type="ECO:0000256" key="5">
    <source>
        <dbReference type="SAM" id="MobiDB-lite"/>
    </source>
</evidence>
<feature type="binding site" evidence="4">
    <location>
        <begin position="137"/>
        <end position="139"/>
    </location>
    <ligand>
        <name>substrate</name>
    </ligand>
</feature>
<dbReference type="InterPro" id="IPR036563">
    <property type="entry name" value="MoaE_sf"/>
</dbReference>
<dbReference type="Proteomes" id="UP000183809">
    <property type="component" value="Unassembled WGS sequence"/>
</dbReference>
<feature type="binding site" evidence="4">
    <location>
        <position position="130"/>
    </location>
    <ligand>
        <name>substrate</name>
    </ligand>
</feature>
<proteinExistence type="inferred from homology"/>